<organism evidence="2 3">
    <name type="scientific">Gordonia phage BENtherdunthat</name>
    <dbReference type="NCBI Taxonomy" id="2047830"/>
    <lineage>
        <taxon>Viruses</taxon>
        <taxon>Duplodnaviria</taxon>
        <taxon>Heunggongvirae</taxon>
        <taxon>Uroviricota</taxon>
        <taxon>Caudoviricetes</taxon>
        <taxon>Langleyhallvirinae</taxon>
        <taxon>Getalongvirus</taxon>
        <taxon>Getalongvirus bentherdunthat</taxon>
    </lineage>
</organism>
<keyword evidence="3" id="KW-1185">Reference proteome</keyword>
<evidence type="ECO:0008006" key="4">
    <source>
        <dbReference type="Google" id="ProtNLM"/>
    </source>
</evidence>
<evidence type="ECO:0000256" key="1">
    <source>
        <dbReference type="SAM" id="MobiDB-lite"/>
    </source>
</evidence>
<dbReference type="EMBL" id="MG099939">
    <property type="protein sequence ID" value="ATW60829.1"/>
    <property type="molecule type" value="Genomic_DNA"/>
</dbReference>
<feature type="compositionally biased region" description="Low complexity" evidence="1">
    <location>
        <begin position="43"/>
        <end position="57"/>
    </location>
</feature>
<feature type="region of interest" description="Disordered" evidence="1">
    <location>
        <begin position="1"/>
        <end position="24"/>
    </location>
</feature>
<feature type="region of interest" description="Disordered" evidence="1">
    <location>
        <begin position="38"/>
        <end position="144"/>
    </location>
</feature>
<feature type="compositionally biased region" description="Polar residues" evidence="1">
    <location>
        <begin position="85"/>
        <end position="96"/>
    </location>
</feature>
<protein>
    <recommendedName>
        <fullName evidence="4">Helix-turn-helix DNA binding domain protein</fullName>
    </recommendedName>
</protein>
<sequence length="424" mass="45352">MTLTHELAADHWPRDPQTGPVEGTQLPRTHVVLDIQISDGAGTQTSSRTQSTSDTHSGNGAAGPNLTDSQSRCDNQKESAIGDPTSASAILPTGTQAPFADADPSSPVAIPHTTSTAVAPQGSPTATGGQTGHGAHTTSAPGGWLRDPVIGVLADVLDDLETVRIANANRVRILTRNEEDSDGENRGFGLTEDHPEVAKLALTVKALGAAEHDAILNLQRALRKHPLAAFQKRHKGLGEKQFARLLAAIGDPYWNDLHDRPRTVSELWAYAGFHVIRTSGSGHGSNDTHHPGAAAGSNVHPDGHTCRETHVQTVVGVAPKRQRGQQSNWSETARKRTWVIASAMPKFPGGHYESVYRAAREKYAESVHPTDCVRCGPAGKPALAGSPLSDGHKHARAIRIVAKELLKDIWRESRDLYEEVQNDG</sequence>
<evidence type="ECO:0000313" key="2">
    <source>
        <dbReference type="EMBL" id="ATW60829.1"/>
    </source>
</evidence>
<accession>A0A2H4PFD0</accession>
<gene>
    <name evidence="2" type="ORF">SEA_BENTHERDUNTHAT_59</name>
</gene>
<feature type="compositionally biased region" description="Polar residues" evidence="1">
    <location>
        <begin position="112"/>
        <end position="124"/>
    </location>
</feature>
<evidence type="ECO:0000313" key="3">
    <source>
        <dbReference type="Proteomes" id="UP000240944"/>
    </source>
</evidence>
<feature type="compositionally biased region" description="Low complexity" evidence="1">
    <location>
        <begin position="125"/>
        <end position="138"/>
    </location>
</feature>
<name>A0A2H4PFD0_9CAUD</name>
<proteinExistence type="predicted"/>
<dbReference type="Proteomes" id="UP000240944">
    <property type="component" value="Segment"/>
</dbReference>
<reference evidence="3" key="1">
    <citation type="submission" date="2017-10" db="EMBL/GenBank/DDBJ databases">
        <authorList>
            <person name="Banno H."/>
            <person name="Chua N.-H."/>
        </authorList>
    </citation>
    <scope>NUCLEOTIDE SEQUENCE [LARGE SCALE GENOMIC DNA]</scope>
</reference>